<feature type="compositionally biased region" description="Acidic residues" evidence="1">
    <location>
        <begin position="113"/>
        <end position="142"/>
    </location>
</feature>
<evidence type="ECO:0000256" key="1">
    <source>
        <dbReference type="SAM" id="MobiDB-lite"/>
    </source>
</evidence>
<feature type="compositionally biased region" description="Basic and acidic residues" evidence="1">
    <location>
        <begin position="8"/>
        <end position="17"/>
    </location>
</feature>
<protein>
    <submittedName>
        <fullName evidence="2">Uncharacterized protein</fullName>
    </submittedName>
</protein>
<gene>
    <name evidence="2" type="ordered locus">Bathy17g01630</name>
</gene>
<dbReference type="RefSeq" id="XP_007508254.1">
    <property type="nucleotide sequence ID" value="XM_007508192.1"/>
</dbReference>
<sequence>MSNNVFDLYHRDRVEHASEEEEEEEEEEESIAASSWEKTSTEGEEDTEEEENFTPPRKIREKKRKHRFRWECVRLSWKSLVDAYYVSEKEEKDAMPGRVFIAIPGRAWMMNSNEEDPEDENDDDEDLRSEYSGEEEEEEEDENAKALRRTREDCAKFSKEVINRIVFGVAWKKVHENCLGTTTTNNTITWSKYNRDPLDTMNTDEYEEDVYERELHAKARFDRRWVLEERVNWLNSFRKIVRKFREESFGIVGGKSRGGEEEGGGGEGDGGEKKKKKEKSDASLGLQKALVEDAVFRDAAMQATRKWPLPVEGEEKAFPMYDEWAEKEDPKKKKKKKKKQKKNKKEEAENDGRGKARKIDDEDVVIIEEEDDDKETKDLVRLVQNIKRKFGSPTTRAPGPSERLHETPAERASAVIARDLSSLAINLENYKRALIILIKCVNEESASWESAEQELIARRALRRQMQYSYPTNPRKDELKRELVEIRKKRLENLRLQSRNEFDSERYMAELLTEEKEKEWKRQELQEKAMATPQHSTYNAEPMTWFPGVQNIGKQDGSKSNDKKQTTTTKKKKKKKKPKEPKISTKKAKRVQKKEKKKKETEEEEVVTGKIELEHLAPGMSIEIDSGDPEDPWWGEIVRLKKSDASIESKDEDEVEITWIVKNSKGKYEYLKEKGGRGRQNDVINVYSIKECGFHLPCAQASQKKRQNIAAKRSEPPKK</sequence>
<feature type="compositionally biased region" description="Basic and acidic residues" evidence="1">
    <location>
        <begin position="555"/>
        <end position="564"/>
    </location>
</feature>
<dbReference type="Proteomes" id="UP000198341">
    <property type="component" value="Chromosome 17"/>
</dbReference>
<feature type="compositionally biased region" description="Basic residues" evidence="1">
    <location>
        <begin position="568"/>
        <end position="596"/>
    </location>
</feature>
<feature type="region of interest" description="Disordered" evidence="1">
    <location>
        <begin position="390"/>
        <end position="409"/>
    </location>
</feature>
<feature type="region of interest" description="Disordered" evidence="1">
    <location>
        <begin position="252"/>
        <end position="281"/>
    </location>
</feature>
<keyword evidence="3" id="KW-1185">Reference proteome</keyword>
<dbReference type="KEGG" id="bpg:Bathy17g01630"/>
<name>K8FDD1_9CHLO</name>
<feature type="compositionally biased region" description="Acidic residues" evidence="1">
    <location>
        <begin position="42"/>
        <end position="52"/>
    </location>
</feature>
<dbReference type="AlphaFoldDB" id="K8FDD1"/>
<feature type="region of interest" description="Disordered" evidence="1">
    <location>
        <begin position="1"/>
        <end position="63"/>
    </location>
</feature>
<feature type="region of interest" description="Disordered" evidence="1">
    <location>
        <begin position="326"/>
        <end position="360"/>
    </location>
</feature>
<feature type="compositionally biased region" description="Basic residues" evidence="1">
    <location>
        <begin position="332"/>
        <end position="343"/>
    </location>
</feature>
<dbReference type="EMBL" id="FO082262">
    <property type="protein sequence ID" value="CCO20358.1"/>
    <property type="molecule type" value="Genomic_DNA"/>
</dbReference>
<evidence type="ECO:0000313" key="3">
    <source>
        <dbReference type="Proteomes" id="UP000198341"/>
    </source>
</evidence>
<feature type="compositionally biased region" description="Acidic residues" evidence="1">
    <location>
        <begin position="18"/>
        <end position="30"/>
    </location>
</feature>
<dbReference type="GeneID" id="19011100"/>
<proteinExistence type="predicted"/>
<feature type="compositionally biased region" description="Basic and acidic residues" evidence="1">
    <location>
        <begin position="344"/>
        <end position="360"/>
    </location>
</feature>
<evidence type="ECO:0000313" key="2">
    <source>
        <dbReference type="EMBL" id="CCO20358.1"/>
    </source>
</evidence>
<organism evidence="2 3">
    <name type="scientific">Bathycoccus prasinos</name>
    <dbReference type="NCBI Taxonomy" id="41875"/>
    <lineage>
        <taxon>Eukaryota</taxon>
        <taxon>Viridiplantae</taxon>
        <taxon>Chlorophyta</taxon>
        <taxon>Mamiellophyceae</taxon>
        <taxon>Mamiellales</taxon>
        <taxon>Bathycoccaceae</taxon>
        <taxon>Bathycoccus</taxon>
    </lineage>
</organism>
<accession>K8FDD1</accession>
<reference evidence="2 3" key="1">
    <citation type="submission" date="2011-10" db="EMBL/GenBank/DDBJ databases">
        <authorList>
            <person name="Genoscope - CEA"/>
        </authorList>
    </citation>
    <scope>NUCLEOTIDE SEQUENCE [LARGE SCALE GENOMIC DNA]</scope>
    <source>
        <strain evidence="2 3">RCC 1105</strain>
    </source>
</reference>
<feature type="region of interest" description="Disordered" evidence="1">
    <location>
        <begin position="111"/>
        <end position="146"/>
    </location>
</feature>
<feature type="region of interest" description="Disordered" evidence="1">
    <location>
        <begin position="526"/>
        <end position="607"/>
    </location>
</feature>